<comment type="caution">
    <text evidence="10">The sequence shown here is derived from an EMBL/GenBank/DDBJ whole genome shotgun (WGS) entry which is preliminary data.</text>
</comment>
<accession>A0ABP1QP91</accession>
<keyword evidence="6" id="KW-0326">Glycosidase</keyword>
<evidence type="ECO:0000256" key="4">
    <source>
        <dbReference type="ARBA" id="ARBA00022729"/>
    </source>
</evidence>
<evidence type="ECO:0000313" key="11">
    <source>
        <dbReference type="Proteomes" id="UP001642540"/>
    </source>
</evidence>
<comment type="catalytic activity">
    <reaction evidence="1">
        <text>a beta-D-glucosyl-(1&lt;-&gt;1')-N-acylsphing-4-enine + H2O = an N-acylsphing-4-enine + D-glucose</text>
        <dbReference type="Rhea" id="RHEA:13269"/>
        <dbReference type="ChEBI" id="CHEBI:4167"/>
        <dbReference type="ChEBI" id="CHEBI:15377"/>
        <dbReference type="ChEBI" id="CHEBI:22801"/>
        <dbReference type="ChEBI" id="CHEBI:52639"/>
        <dbReference type="EC" id="3.2.1.45"/>
    </reaction>
    <physiologicalReaction direction="left-to-right" evidence="1">
        <dbReference type="Rhea" id="RHEA:13270"/>
    </physiologicalReaction>
</comment>
<feature type="signal peptide" evidence="7">
    <location>
        <begin position="1"/>
        <end position="20"/>
    </location>
</feature>
<dbReference type="InterPro" id="IPR017853">
    <property type="entry name" value="GH"/>
</dbReference>
<keyword evidence="6" id="KW-0443">Lipid metabolism</keyword>
<dbReference type="Pfam" id="PF02055">
    <property type="entry name" value="Glyco_hydro_30"/>
    <property type="match status" value="1"/>
</dbReference>
<keyword evidence="6" id="KW-0746">Sphingolipid metabolism</keyword>
<evidence type="ECO:0000256" key="5">
    <source>
        <dbReference type="ARBA" id="ARBA00022801"/>
    </source>
</evidence>
<comment type="similarity">
    <text evidence="2 6">Belongs to the glycosyl hydrolase 30 family.</text>
</comment>
<dbReference type="Proteomes" id="UP001642540">
    <property type="component" value="Unassembled WGS sequence"/>
</dbReference>
<dbReference type="InterPro" id="IPR001139">
    <property type="entry name" value="Glyco_hydro_30"/>
</dbReference>
<dbReference type="EC" id="3.2.1.45" evidence="3 6"/>
<dbReference type="PRINTS" id="PR00843">
    <property type="entry name" value="GLHYDRLASE30"/>
</dbReference>
<dbReference type="SUPFAM" id="SSF51011">
    <property type="entry name" value="Glycosyl hydrolase domain"/>
    <property type="match status" value="1"/>
</dbReference>
<gene>
    <name evidence="10" type="ORF">ODALV1_LOCUS13631</name>
</gene>
<keyword evidence="4 7" id="KW-0732">Signal</keyword>
<dbReference type="PANTHER" id="PTHR11069:SF23">
    <property type="entry name" value="LYSOSOMAL ACID GLUCOSYLCERAMIDASE"/>
    <property type="match status" value="1"/>
</dbReference>
<name>A0ABP1QP91_9HEXA</name>
<dbReference type="EMBL" id="CAXLJM020000041">
    <property type="protein sequence ID" value="CAL8109725.1"/>
    <property type="molecule type" value="Genomic_DNA"/>
</dbReference>
<dbReference type="PANTHER" id="PTHR11069">
    <property type="entry name" value="GLUCOSYLCERAMIDASE"/>
    <property type="match status" value="1"/>
</dbReference>
<sequence length="514" mass="57147">MASFGFLAFLVVFIAPLVLGSLPCSPIDFGRGSIVCECNATYCDTVDPINQVELGKYMQVFSDKSGARFAISEGSFSDVAPPENSTAVKVTIDRNVKYQEILGFGGAFTDAAGISIASLSQPLQEAILKQYFDGEIGLNYSIARVPMAGTDFSTRTYSYNDVENDTSLSSFSLEPEDLQVKIPYVQMAKLLQPNLRLYASPWSAPKWMKTNNEFYGMGSLKPEYYQVWANYFVKFLESYAEHNITFWAVTAQNEPTDGNIPGFSFNCMGWTSSEQRDWIKNNLGPTLANSSHSDVKIIMLDDQRIQILNWTRTVLSDPDAEKYVSGIGLHWYVDALVSPAALDVAHSEFPNKFMLGTEACAGALPLEESVVLGSWERAEMYASDIITDLNHWVTGWVDWNIALNMTGGPNWAHNEVDSPLIVDEYMDVFYKQPMFYALGHFSKFIPAGSIRIHHETGSFAGLEILTCLRPDGQIAVVILNLMTENAVELQLTDSERGNMELLIAPDSIYTLVYA</sequence>
<keyword evidence="5 6" id="KW-0378">Hydrolase</keyword>
<proteinExistence type="inferred from homology"/>
<evidence type="ECO:0000256" key="3">
    <source>
        <dbReference type="ARBA" id="ARBA00012658"/>
    </source>
</evidence>
<dbReference type="Gene3D" id="3.20.20.80">
    <property type="entry name" value="Glycosidases"/>
    <property type="match status" value="1"/>
</dbReference>
<protein>
    <recommendedName>
        <fullName evidence="3 6">Glucosylceramidase</fullName>
        <ecNumber evidence="3 6">3.2.1.45</ecNumber>
    </recommendedName>
</protein>
<evidence type="ECO:0000256" key="1">
    <source>
        <dbReference type="ARBA" id="ARBA00001013"/>
    </source>
</evidence>
<dbReference type="InterPro" id="IPR033452">
    <property type="entry name" value="GH30_C"/>
</dbReference>
<evidence type="ECO:0000256" key="6">
    <source>
        <dbReference type="RuleBase" id="RU361188"/>
    </source>
</evidence>
<reference evidence="10 11" key="1">
    <citation type="submission" date="2024-08" db="EMBL/GenBank/DDBJ databases">
        <authorList>
            <person name="Cucini C."/>
            <person name="Frati F."/>
        </authorList>
    </citation>
    <scope>NUCLEOTIDE SEQUENCE [LARGE SCALE GENOMIC DNA]</scope>
</reference>
<keyword evidence="11" id="KW-1185">Reference proteome</keyword>
<evidence type="ECO:0000259" key="8">
    <source>
        <dbReference type="Pfam" id="PF02055"/>
    </source>
</evidence>
<evidence type="ECO:0000259" key="9">
    <source>
        <dbReference type="Pfam" id="PF17189"/>
    </source>
</evidence>
<feature type="domain" description="Glycosyl hydrolase family 30 beta sandwich" evidence="9">
    <location>
        <begin position="448"/>
        <end position="511"/>
    </location>
</feature>
<evidence type="ECO:0000256" key="7">
    <source>
        <dbReference type="SAM" id="SignalP"/>
    </source>
</evidence>
<dbReference type="SUPFAM" id="SSF51445">
    <property type="entry name" value="(Trans)glycosidases"/>
    <property type="match status" value="1"/>
</dbReference>
<dbReference type="Pfam" id="PF17189">
    <property type="entry name" value="Glyco_hydro_30C"/>
    <property type="match status" value="1"/>
</dbReference>
<evidence type="ECO:0000313" key="10">
    <source>
        <dbReference type="EMBL" id="CAL8109725.1"/>
    </source>
</evidence>
<feature type="chain" id="PRO_5046891652" description="Glucosylceramidase" evidence="7">
    <location>
        <begin position="21"/>
        <end position="514"/>
    </location>
</feature>
<dbReference type="InterPro" id="IPR033453">
    <property type="entry name" value="Glyco_hydro_30_TIM-barrel"/>
</dbReference>
<organism evidence="10 11">
    <name type="scientific">Orchesella dallaii</name>
    <dbReference type="NCBI Taxonomy" id="48710"/>
    <lineage>
        <taxon>Eukaryota</taxon>
        <taxon>Metazoa</taxon>
        <taxon>Ecdysozoa</taxon>
        <taxon>Arthropoda</taxon>
        <taxon>Hexapoda</taxon>
        <taxon>Collembola</taxon>
        <taxon>Entomobryomorpha</taxon>
        <taxon>Entomobryoidea</taxon>
        <taxon>Orchesellidae</taxon>
        <taxon>Orchesellinae</taxon>
        <taxon>Orchesella</taxon>
    </lineage>
</organism>
<feature type="domain" description="Glycosyl hydrolase family 30 TIM-barrel" evidence="8">
    <location>
        <begin position="101"/>
        <end position="445"/>
    </location>
</feature>
<evidence type="ECO:0000256" key="2">
    <source>
        <dbReference type="ARBA" id="ARBA00005382"/>
    </source>
</evidence>